<sequence length="134" mass="15766">MFAELVPSLLWLLFLFRVLKPAFGVFDPCDWNNWNGIKDEEANAVMEDWPRNLQVASVNRTHKCYVSCILWYFDIIDSHGNVRLDEYFDLGIIDEYAFAPTLNRCVYQYRNETDLCERTFGVFHCLRLAKLATV</sequence>
<dbReference type="InterPro" id="IPR006170">
    <property type="entry name" value="PBP/GOBP"/>
</dbReference>
<gene>
    <name evidence="2" type="primary">Obp57d</name>
</gene>
<dbReference type="InterPro" id="IPR036728">
    <property type="entry name" value="PBP_GOBP_sf"/>
</dbReference>
<dbReference type="CDD" id="cd23992">
    <property type="entry name" value="PBP_GOBP"/>
    <property type="match status" value="1"/>
</dbReference>
<accession>B0M2F8</accession>
<protein>
    <submittedName>
        <fullName evidence="2">Odorant-binding protein 57d</fullName>
    </submittedName>
</protein>
<dbReference type="AlphaFoldDB" id="B0M2F8"/>
<evidence type="ECO:0000256" key="1">
    <source>
        <dbReference type="SAM" id="SignalP"/>
    </source>
</evidence>
<dbReference type="GO" id="GO:0005549">
    <property type="term" value="F:odorant binding"/>
    <property type="evidence" value="ECO:0007669"/>
    <property type="project" value="InterPro"/>
</dbReference>
<feature type="chain" id="PRO_5002750258" evidence="1">
    <location>
        <begin position="25"/>
        <end position="134"/>
    </location>
</feature>
<proteinExistence type="predicted"/>
<evidence type="ECO:0000313" key="2">
    <source>
        <dbReference type="EMBL" id="BAG11636.1"/>
    </source>
</evidence>
<dbReference type="EMBL" id="AB370288">
    <property type="protein sequence ID" value="BAG11636.1"/>
    <property type="molecule type" value="Genomic_DNA"/>
</dbReference>
<reference evidence="2" key="1">
    <citation type="journal article" date="2008" name="Genetics">
        <title>Rapid evolution of two odorant-binding protein genes, Obp57d and Obp57e, in the Drosophila melanogaster species group.</title>
        <authorList>
            <person name="Matsuo T."/>
        </authorList>
    </citation>
    <scope>NUCLEOTIDE SEQUENCE</scope>
    <source>
        <strain evidence="2">SWB185</strain>
    </source>
</reference>
<name>B0M2F8_9MUSC</name>
<keyword evidence="1" id="KW-0732">Signal</keyword>
<dbReference type="SUPFAM" id="SSF47565">
    <property type="entry name" value="Insect pheromone/odorant-binding proteins"/>
    <property type="match status" value="1"/>
</dbReference>
<organism evidence="2">
    <name type="scientific">Drosophila watanabei</name>
    <dbReference type="NCBI Taxonomy" id="94109"/>
    <lineage>
        <taxon>Eukaryota</taxon>
        <taxon>Metazoa</taxon>
        <taxon>Ecdysozoa</taxon>
        <taxon>Arthropoda</taxon>
        <taxon>Hexapoda</taxon>
        <taxon>Insecta</taxon>
        <taxon>Pterygota</taxon>
        <taxon>Neoptera</taxon>
        <taxon>Endopterygota</taxon>
        <taxon>Diptera</taxon>
        <taxon>Brachycera</taxon>
        <taxon>Muscomorpha</taxon>
        <taxon>Ephydroidea</taxon>
        <taxon>Drosophilidae</taxon>
        <taxon>Drosophila</taxon>
        <taxon>Sophophora</taxon>
    </lineage>
</organism>
<dbReference type="Gene3D" id="1.10.238.20">
    <property type="entry name" value="Pheromone/general odorant binding protein domain"/>
    <property type="match status" value="1"/>
</dbReference>
<dbReference type="Pfam" id="PF01395">
    <property type="entry name" value="PBP_GOBP"/>
    <property type="match status" value="1"/>
</dbReference>
<feature type="signal peptide" evidence="1">
    <location>
        <begin position="1"/>
        <end position="24"/>
    </location>
</feature>